<dbReference type="EMBL" id="CAEZXP010000001">
    <property type="protein sequence ID" value="CAB4692554.1"/>
    <property type="molecule type" value="Genomic_DNA"/>
</dbReference>
<keyword evidence="1" id="KW-0489">Methyltransferase</keyword>
<proteinExistence type="predicted"/>
<dbReference type="AlphaFoldDB" id="A0A6J6P8C7"/>
<dbReference type="PANTHER" id="PTHR43648:SF1">
    <property type="entry name" value="ELECTRON TRANSFER FLAVOPROTEIN BETA SUBUNIT LYSINE METHYLTRANSFERASE"/>
    <property type="match status" value="1"/>
</dbReference>
<reference evidence="3" key="1">
    <citation type="submission" date="2020-05" db="EMBL/GenBank/DDBJ databases">
        <authorList>
            <person name="Chiriac C."/>
            <person name="Salcher M."/>
            <person name="Ghai R."/>
            <person name="Kavagutti S V."/>
        </authorList>
    </citation>
    <scope>NUCLEOTIDE SEQUENCE</scope>
</reference>
<accession>A0A6J6P8C7</accession>
<dbReference type="InterPro" id="IPR050078">
    <property type="entry name" value="Ribosomal_L11_MeTrfase_PrmA"/>
</dbReference>
<dbReference type="PANTHER" id="PTHR43648">
    <property type="entry name" value="ELECTRON TRANSFER FLAVOPROTEIN BETA SUBUNIT LYSINE METHYLTRANSFERASE"/>
    <property type="match status" value="1"/>
</dbReference>
<dbReference type="InterPro" id="IPR029063">
    <property type="entry name" value="SAM-dependent_MTases_sf"/>
</dbReference>
<dbReference type="GO" id="GO:0008276">
    <property type="term" value="F:protein methyltransferase activity"/>
    <property type="evidence" value="ECO:0007669"/>
    <property type="project" value="TreeGrafter"/>
</dbReference>
<sequence>MGVVEDGWENRWREFHKGVATGRFWIGPPWESASDELLAIVIDPGQAFGTGSHPTTRLCLELLDGVERGSLLDVGCGSGVLSIAAVKIGFGPASAFDFAQASVDAAIENAERNGVELHAWLGDALLDELPAADVAVANVTLPTVEAVLPRLTVDRIITSGYLVTEQPVAPGYRHEGRRELEGWAADLFVKATH</sequence>
<evidence type="ECO:0000256" key="1">
    <source>
        <dbReference type="ARBA" id="ARBA00022603"/>
    </source>
</evidence>
<keyword evidence="2" id="KW-0808">Transferase</keyword>
<dbReference type="SUPFAM" id="SSF53335">
    <property type="entry name" value="S-adenosyl-L-methionine-dependent methyltransferases"/>
    <property type="match status" value="1"/>
</dbReference>
<gene>
    <name evidence="3" type="ORF">UFOPK2399_00823</name>
</gene>
<evidence type="ECO:0000256" key="2">
    <source>
        <dbReference type="ARBA" id="ARBA00022679"/>
    </source>
</evidence>
<name>A0A6J6P8C7_9ZZZZ</name>
<dbReference type="CDD" id="cd02440">
    <property type="entry name" value="AdoMet_MTases"/>
    <property type="match status" value="1"/>
</dbReference>
<dbReference type="Pfam" id="PF06325">
    <property type="entry name" value="PrmA"/>
    <property type="match status" value="1"/>
</dbReference>
<protein>
    <submittedName>
        <fullName evidence="3">Unannotated protein</fullName>
    </submittedName>
</protein>
<dbReference type="Gene3D" id="3.40.50.150">
    <property type="entry name" value="Vaccinia Virus protein VP39"/>
    <property type="match status" value="1"/>
</dbReference>
<organism evidence="3">
    <name type="scientific">freshwater metagenome</name>
    <dbReference type="NCBI Taxonomy" id="449393"/>
    <lineage>
        <taxon>unclassified sequences</taxon>
        <taxon>metagenomes</taxon>
        <taxon>ecological metagenomes</taxon>
    </lineage>
</organism>
<evidence type="ECO:0000313" key="3">
    <source>
        <dbReference type="EMBL" id="CAB4692554.1"/>
    </source>
</evidence>
<dbReference type="GO" id="GO:0032259">
    <property type="term" value="P:methylation"/>
    <property type="evidence" value="ECO:0007669"/>
    <property type="project" value="UniProtKB-KW"/>
</dbReference>